<dbReference type="Proteomes" id="UP000184300">
    <property type="component" value="Unassembled WGS sequence"/>
</dbReference>
<organism evidence="1 2">
    <name type="scientific">Aspergillus glaucus CBS 516.65</name>
    <dbReference type="NCBI Taxonomy" id="1160497"/>
    <lineage>
        <taxon>Eukaryota</taxon>
        <taxon>Fungi</taxon>
        <taxon>Dikarya</taxon>
        <taxon>Ascomycota</taxon>
        <taxon>Pezizomycotina</taxon>
        <taxon>Eurotiomycetes</taxon>
        <taxon>Eurotiomycetidae</taxon>
        <taxon>Eurotiales</taxon>
        <taxon>Aspergillaceae</taxon>
        <taxon>Aspergillus</taxon>
        <taxon>Aspergillus subgen. Aspergillus</taxon>
    </lineage>
</organism>
<reference evidence="2" key="1">
    <citation type="journal article" date="2017" name="Genome Biol.">
        <title>Comparative genomics reveals high biological diversity and specific adaptations in the industrially and medically important fungal genus Aspergillus.</title>
        <authorList>
            <person name="de Vries R.P."/>
            <person name="Riley R."/>
            <person name="Wiebenga A."/>
            <person name="Aguilar-Osorio G."/>
            <person name="Amillis S."/>
            <person name="Uchima C.A."/>
            <person name="Anderluh G."/>
            <person name="Asadollahi M."/>
            <person name="Askin M."/>
            <person name="Barry K."/>
            <person name="Battaglia E."/>
            <person name="Bayram O."/>
            <person name="Benocci T."/>
            <person name="Braus-Stromeyer S.A."/>
            <person name="Caldana C."/>
            <person name="Canovas D."/>
            <person name="Cerqueira G.C."/>
            <person name="Chen F."/>
            <person name="Chen W."/>
            <person name="Choi C."/>
            <person name="Clum A."/>
            <person name="Dos Santos R.A."/>
            <person name="Damasio A.R."/>
            <person name="Diallinas G."/>
            <person name="Emri T."/>
            <person name="Fekete E."/>
            <person name="Flipphi M."/>
            <person name="Freyberg S."/>
            <person name="Gallo A."/>
            <person name="Gournas C."/>
            <person name="Habgood R."/>
            <person name="Hainaut M."/>
            <person name="Harispe M.L."/>
            <person name="Henrissat B."/>
            <person name="Hilden K.S."/>
            <person name="Hope R."/>
            <person name="Hossain A."/>
            <person name="Karabika E."/>
            <person name="Karaffa L."/>
            <person name="Karanyi Z."/>
            <person name="Krasevec N."/>
            <person name="Kuo A."/>
            <person name="Kusch H."/>
            <person name="LaButti K."/>
            <person name="Lagendijk E.L."/>
            <person name="Lapidus A."/>
            <person name="Levasseur A."/>
            <person name="Lindquist E."/>
            <person name="Lipzen A."/>
            <person name="Logrieco A.F."/>
            <person name="MacCabe A."/>
            <person name="Maekelae M.R."/>
            <person name="Malavazi I."/>
            <person name="Melin P."/>
            <person name="Meyer V."/>
            <person name="Mielnichuk N."/>
            <person name="Miskei M."/>
            <person name="Molnar A.P."/>
            <person name="Mule G."/>
            <person name="Ngan C.Y."/>
            <person name="Orejas M."/>
            <person name="Orosz E."/>
            <person name="Ouedraogo J.P."/>
            <person name="Overkamp K.M."/>
            <person name="Park H.-S."/>
            <person name="Perrone G."/>
            <person name="Piumi F."/>
            <person name="Punt P.J."/>
            <person name="Ram A.F."/>
            <person name="Ramon A."/>
            <person name="Rauscher S."/>
            <person name="Record E."/>
            <person name="Riano-Pachon D.M."/>
            <person name="Robert V."/>
            <person name="Roehrig J."/>
            <person name="Ruller R."/>
            <person name="Salamov A."/>
            <person name="Salih N.S."/>
            <person name="Samson R.A."/>
            <person name="Sandor E."/>
            <person name="Sanguinetti M."/>
            <person name="Schuetze T."/>
            <person name="Sepcic K."/>
            <person name="Shelest E."/>
            <person name="Sherlock G."/>
            <person name="Sophianopoulou V."/>
            <person name="Squina F.M."/>
            <person name="Sun H."/>
            <person name="Susca A."/>
            <person name="Todd R.B."/>
            <person name="Tsang A."/>
            <person name="Unkles S.E."/>
            <person name="van de Wiele N."/>
            <person name="van Rossen-Uffink D."/>
            <person name="Oliveira J.V."/>
            <person name="Vesth T.C."/>
            <person name="Visser J."/>
            <person name="Yu J.-H."/>
            <person name="Zhou M."/>
            <person name="Andersen M.R."/>
            <person name="Archer D.B."/>
            <person name="Baker S.E."/>
            <person name="Benoit I."/>
            <person name="Brakhage A.A."/>
            <person name="Braus G.H."/>
            <person name="Fischer R."/>
            <person name="Frisvad J.C."/>
            <person name="Goldman G.H."/>
            <person name="Houbraken J."/>
            <person name="Oakley B."/>
            <person name="Pocsi I."/>
            <person name="Scazzocchio C."/>
            <person name="Seiboth B."/>
            <person name="vanKuyk P.A."/>
            <person name="Wortman J."/>
            <person name="Dyer P.S."/>
            <person name="Grigoriev I.V."/>
        </authorList>
    </citation>
    <scope>NUCLEOTIDE SEQUENCE [LARGE SCALE GENOMIC DNA]</scope>
    <source>
        <strain evidence="2">CBS 516.65</strain>
    </source>
</reference>
<dbReference type="RefSeq" id="XP_022400632.1">
    <property type="nucleotide sequence ID" value="XM_022542011.1"/>
</dbReference>
<name>A0A1L9VJ61_ASPGL</name>
<gene>
    <name evidence="1" type="ORF">ASPGLDRAFT_1492193</name>
</gene>
<sequence>MDQEQPFDPDISAQLYNRIICIGLGGAQRSLRGRRLQTNWFNTWVAHPEAAPYVPQWLTRFPAPISSFLEQIYLVIDTHGVPVAISPPTRLQPVEIEDLDDCVLLLGSNLSTMTDSIGLVMDVSDLRVSYIHDRLDWDENENQPWYSFQLFLERLNAIIDVGKYRPVPPDNDIVVPWNDWVLKQSVEAFDALVKAIEARLPQETSHDRLRQPIATQETLNPAVNGFPRAFLLRATKPHFKYITPGIKVCDTEMPPPQIEIHHPSRGDPVFRTPYYREFNGTPAVSDAIILFPAAEARYRERQVGLWGQGSCPFYVDHDTRLVSLLRKWTELVDDGVWTVGEDGVEGGMEFYRQAEDPEKTDWFVLREECFDLGWIACHTTIS</sequence>
<dbReference type="AlphaFoldDB" id="A0A1L9VJ61"/>
<accession>A0A1L9VJ61</accession>
<dbReference type="VEuPathDB" id="FungiDB:ASPGLDRAFT_1492193"/>
<dbReference type="EMBL" id="KV878898">
    <property type="protein sequence ID" value="OJJ83934.1"/>
    <property type="molecule type" value="Genomic_DNA"/>
</dbReference>
<dbReference type="STRING" id="1160497.A0A1L9VJ61"/>
<protein>
    <submittedName>
        <fullName evidence="1">Uncharacterized protein</fullName>
    </submittedName>
</protein>
<evidence type="ECO:0000313" key="1">
    <source>
        <dbReference type="EMBL" id="OJJ83934.1"/>
    </source>
</evidence>
<evidence type="ECO:0000313" key="2">
    <source>
        <dbReference type="Proteomes" id="UP000184300"/>
    </source>
</evidence>
<keyword evidence="2" id="KW-1185">Reference proteome</keyword>
<dbReference type="OrthoDB" id="3029470at2759"/>
<proteinExistence type="predicted"/>
<dbReference type="GeneID" id="34458272"/>